<name>A0A2W7MU81_9BACT</name>
<dbReference type="Pfam" id="PF16119">
    <property type="entry name" value="DUF4835"/>
    <property type="match status" value="1"/>
</dbReference>
<dbReference type="AlphaFoldDB" id="A0A2W7MU81"/>
<keyword evidence="2" id="KW-1185">Reference proteome</keyword>
<protein>
    <submittedName>
        <fullName evidence="1">Uncharacterized protein DUF4835</fullName>
    </submittedName>
</protein>
<proteinExistence type="predicted"/>
<dbReference type="EMBL" id="QKZK01000039">
    <property type="protein sequence ID" value="PZX11390.1"/>
    <property type="molecule type" value="Genomic_DNA"/>
</dbReference>
<dbReference type="Proteomes" id="UP000249239">
    <property type="component" value="Unassembled WGS sequence"/>
</dbReference>
<dbReference type="OrthoDB" id="9773381at2"/>
<comment type="caution">
    <text evidence="1">The sequence shown here is derived from an EMBL/GenBank/DDBJ whole genome shotgun (WGS) entry which is preliminary data.</text>
</comment>
<reference evidence="1 2" key="1">
    <citation type="submission" date="2018-06" db="EMBL/GenBank/DDBJ databases">
        <title>Genomic Encyclopedia of Archaeal and Bacterial Type Strains, Phase II (KMG-II): from individual species to whole genera.</title>
        <authorList>
            <person name="Goeker M."/>
        </authorList>
    </citation>
    <scope>NUCLEOTIDE SEQUENCE [LARGE SCALE GENOMIC DNA]</scope>
    <source>
        <strain evidence="1 2">DSM 6779</strain>
    </source>
</reference>
<gene>
    <name evidence="1" type="ORF">LX69_03117</name>
</gene>
<sequence length="312" mass="36057">MLQSLLNHLRPLRIIVLGGILTLLLWGQTATAQELRCNVSVVTPSIQGTNRKVFETMQSSLNEFMNSQRWTDKVYATDERIECNIMINIKEVISTDEFKGTIQVQARRPVYQSGYFTTLFNYIDQNFHVRYVENEPLTYNPNSFESNLVGLMAYYAYLIIGMDEDSFAPMGGTGTFQKAEQLVNQAQSAREAGWKSFEGTRNRYWLVENILNEHHKPVRECMYKYHRQGLDRMAEKAETGRGEVATALELLRKTFRQKPGSFYLQVFFSAKSDEIVNIFTESFSMEKQRVVELLTEIDPTNLDKYKKISANN</sequence>
<organism evidence="1 2">
    <name type="scientific">Breznakibacter xylanolyticus</name>
    <dbReference type="NCBI Taxonomy" id="990"/>
    <lineage>
        <taxon>Bacteria</taxon>
        <taxon>Pseudomonadati</taxon>
        <taxon>Bacteroidota</taxon>
        <taxon>Bacteroidia</taxon>
        <taxon>Marinilabiliales</taxon>
        <taxon>Marinilabiliaceae</taxon>
        <taxon>Breznakibacter</taxon>
    </lineage>
</organism>
<accession>A0A2W7MU81</accession>
<evidence type="ECO:0000313" key="1">
    <source>
        <dbReference type="EMBL" id="PZX11390.1"/>
    </source>
</evidence>
<evidence type="ECO:0000313" key="2">
    <source>
        <dbReference type="Proteomes" id="UP000249239"/>
    </source>
</evidence>
<dbReference type="InterPro" id="IPR032274">
    <property type="entry name" value="DUF4835"/>
</dbReference>